<evidence type="ECO:0000256" key="1">
    <source>
        <dbReference type="SAM" id="Coils"/>
    </source>
</evidence>
<feature type="coiled-coil region" evidence="1">
    <location>
        <begin position="555"/>
        <end position="586"/>
    </location>
</feature>
<accession>A0A4Z1SPQ8</accession>
<dbReference type="Proteomes" id="UP000315496">
    <property type="component" value="Chromosome 3"/>
</dbReference>
<evidence type="ECO:0000313" key="4">
    <source>
        <dbReference type="Proteomes" id="UP000315496"/>
    </source>
</evidence>
<protein>
    <submittedName>
        <fullName evidence="3">Chromosome segregation protein</fullName>
    </submittedName>
</protein>
<keyword evidence="1" id="KW-0175">Coiled coil</keyword>
<proteinExistence type="predicted"/>
<name>A0A4Z1SPQ8_GIAMU</name>
<dbReference type="EMBL" id="VDLU01000003">
    <property type="protein sequence ID" value="TNJ27814.1"/>
    <property type="molecule type" value="Genomic_DNA"/>
</dbReference>
<feature type="region of interest" description="Disordered" evidence="2">
    <location>
        <begin position="1"/>
        <end position="54"/>
    </location>
</feature>
<dbReference type="VEuPathDB" id="GiardiaDB:GMRT_12206"/>
<evidence type="ECO:0000313" key="3">
    <source>
        <dbReference type="EMBL" id="TNJ27814.1"/>
    </source>
</evidence>
<evidence type="ECO:0000256" key="2">
    <source>
        <dbReference type="SAM" id="MobiDB-lite"/>
    </source>
</evidence>
<keyword evidence="4" id="KW-1185">Reference proteome</keyword>
<gene>
    <name evidence="3" type="ORF">GMRT_12206</name>
</gene>
<feature type="region of interest" description="Disordered" evidence="2">
    <location>
        <begin position="95"/>
        <end position="118"/>
    </location>
</feature>
<feature type="coiled-coil region" evidence="1">
    <location>
        <begin position="242"/>
        <end position="276"/>
    </location>
</feature>
<dbReference type="OrthoDB" id="10257457at2759"/>
<sequence>MTAPAPAASKSGTRPRSAMRDGPTRTSRSGTPADRPNPGTTRSRGSTPVRRPTASALAGAISATFNEMLADTRPDLVDRGRALEAQLRAFEHQHGCLSASTSLQTSTPRPDPGPAPRRDDVLARQLQTALHENDELLREQYRLRDLASQKDLHLSDLQHALRTRNGEIHRLTSLLKSAEQLDKAKTQELRSYLTECESITRHNEGIIAEAATELHALRSSSARLSAEAEARGAQLRELGDELHVRENENATLRARCDELERRLRKVKRNAEKLIVERDLELARARDSESAAHDELAALRLEATAYRDGLRYLQLRIEAFETAPWDISALTAGDVPEEIPLARVDPLRTLVDRLFRGVGETLARLIEECNSSRSDPLQPSSGLAIGHQDLTFDRLTTATDLSHRTTIDQTNFTSDTNSDLSTLREQLSAVSALQKDNSRLLSRFLDIEARLEAARGREEALRHELYCTARERDSRPTTIMYTMIEDRLRQAEDRSLWILARAELTSEDFRAVAIREIHRMTVQTQEVTALQFRLALAEQDRKHLLTEAATASDDEAAGLRRELEATTRTLDRMLAQKNAEIQALQRQLEVSDVVSTPDRRIYESTIAQLREQIAHLSTPARLEPPPLDAQIVLRPNLFSTIKPTETAVRDVLERSLELTDRVGEIHSDMSGFQAAIERLSTHDTSLILTSP</sequence>
<reference evidence="3 4" key="1">
    <citation type="submission" date="2019-05" db="EMBL/GenBank/DDBJ databases">
        <title>The compact genome of Giardia muris reveals important steps in the evolution of intestinal protozoan parasites.</title>
        <authorList>
            <person name="Xu F."/>
            <person name="Jimenez-Gonzalez A."/>
            <person name="Einarsson E."/>
            <person name="Astvaldsson A."/>
            <person name="Peirasmaki D."/>
            <person name="Eckmann L."/>
            <person name="Andersson J.O."/>
            <person name="Svard S.G."/>
            <person name="Jerlstrom-Hultqvist J."/>
        </authorList>
    </citation>
    <scope>NUCLEOTIDE SEQUENCE [LARGE SCALE GENOMIC DNA]</scope>
    <source>
        <strain evidence="3 4">Roberts-Thomson</strain>
    </source>
</reference>
<comment type="caution">
    <text evidence="3">The sequence shown here is derived from an EMBL/GenBank/DDBJ whole genome shotgun (WGS) entry which is preliminary data.</text>
</comment>
<feature type="compositionally biased region" description="Polar residues" evidence="2">
    <location>
        <begin position="98"/>
        <end position="107"/>
    </location>
</feature>
<dbReference type="AlphaFoldDB" id="A0A4Z1SPQ8"/>
<organism evidence="3 4">
    <name type="scientific">Giardia muris</name>
    <dbReference type="NCBI Taxonomy" id="5742"/>
    <lineage>
        <taxon>Eukaryota</taxon>
        <taxon>Metamonada</taxon>
        <taxon>Diplomonadida</taxon>
        <taxon>Hexamitidae</taxon>
        <taxon>Giardiinae</taxon>
        <taxon>Giardia</taxon>
    </lineage>
</organism>